<keyword evidence="3 10" id="KW-0812">Transmembrane</keyword>
<dbReference type="InterPro" id="IPR005804">
    <property type="entry name" value="FA_desaturase_dom"/>
</dbReference>
<keyword evidence="14" id="KW-1185">Reference proteome</keyword>
<evidence type="ECO:0000256" key="7">
    <source>
        <dbReference type="ARBA" id="ARBA00023004"/>
    </source>
</evidence>
<dbReference type="Pfam" id="PF00487">
    <property type="entry name" value="FA_desaturase"/>
    <property type="match status" value="1"/>
</dbReference>
<evidence type="ECO:0000256" key="8">
    <source>
        <dbReference type="ARBA" id="ARBA00023098"/>
    </source>
</evidence>
<dbReference type="RefSeq" id="WP_277415310.1">
    <property type="nucleotide sequence ID" value="NZ_CP119083.1"/>
</dbReference>
<feature type="domain" description="Fatty acid desaturase" evidence="11">
    <location>
        <begin position="29"/>
        <end position="245"/>
    </location>
</feature>
<evidence type="ECO:0000256" key="4">
    <source>
        <dbReference type="ARBA" id="ARBA00022832"/>
    </source>
</evidence>
<accession>A0ABY8B9V6</accession>
<dbReference type="InterPro" id="IPR015876">
    <property type="entry name" value="Acyl-CoA_DS"/>
</dbReference>
<keyword evidence="8" id="KW-0443">Lipid metabolism</keyword>
<dbReference type="CDD" id="cd03505">
    <property type="entry name" value="Delta9-FADS-like"/>
    <property type="match status" value="1"/>
</dbReference>
<protein>
    <submittedName>
        <fullName evidence="13">Fatty acid desaturase</fullName>
        <ecNumber evidence="13">1.14.19.-</ecNumber>
    </submittedName>
</protein>
<sequence length="405" mass="45854">MAVTRTRRAGHYKECLMEFLTSGLAHASAWGIVLYTLAATHLTIIGVTVYLHRSQAHRSVTLHAAVAHVLRFWLWLTTGMVTREWVAVHRAHHAHCEQPKDPHSPVVLGIRKVLWQGAELYRVSAADRELVRRYGAGTPDDWIERHLYSRFTWQGVGVLLVLDLLLFGVIGATVWAVQMMWIPVLAAGVINGAGHYWGYRNFDCPEAATNLLPLGLLIGGEELHNNHHAYASSAKMSVRWYEFDAGWMYITLLRWLGLAVVRPLPVRPRAQPGKQEVDMHTLAVVLANRARVMAELSGALRRVWRQETAALRRFDPALWRAARPLLRRDPGYLDGEQQHRLQALLAHSDVLRHVHELRSELATLWRRSHASPEQLLASLAAWCAKAEASACEPLRRYAGRLRSYA</sequence>
<dbReference type="GO" id="GO:0016491">
    <property type="term" value="F:oxidoreductase activity"/>
    <property type="evidence" value="ECO:0007669"/>
    <property type="project" value="UniProtKB-KW"/>
</dbReference>
<evidence type="ECO:0000256" key="6">
    <source>
        <dbReference type="ARBA" id="ARBA00023002"/>
    </source>
</evidence>
<dbReference type="Proteomes" id="UP001216510">
    <property type="component" value="Chromosome"/>
</dbReference>
<dbReference type="PANTHER" id="PTHR11351:SF33">
    <property type="entry name" value="DELTA-9 FATTY ACID DESATURASE, DESA"/>
    <property type="match status" value="1"/>
</dbReference>
<reference evidence="13 14" key="1">
    <citation type="submission" date="2023-02" db="EMBL/GenBank/DDBJ databases">
        <title>Gemone sequence of Telluria chitinolytica ACM 3522T.</title>
        <authorList>
            <person name="Frediansyah A."/>
            <person name="Miess H."/>
            <person name="Gross H."/>
        </authorList>
    </citation>
    <scope>NUCLEOTIDE SEQUENCE [LARGE SCALE GENOMIC DNA]</scope>
    <source>
        <strain evidence="13 14">ACM 3522</strain>
    </source>
</reference>
<keyword evidence="9 10" id="KW-0472">Membrane</keyword>
<comment type="similarity">
    <text evidence="2">Belongs to the fatty acid desaturase type 2 family.</text>
</comment>
<dbReference type="Pfam" id="PF01610">
    <property type="entry name" value="DDE_Tnp_ISL3"/>
    <property type="match status" value="1"/>
</dbReference>
<dbReference type="PANTHER" id="PTHR11351">
    <property type="entry name" value="ACYL-COA DESATURASE"/>
    <property type="match status" value="1"/>
</dbReference>
<evidence type="ECO:0000256" key="2">
    <source>
        <dbReference type="ARBA" id="ARBA00008749"/>
    </source>
</evidence>
<proteinExistence type="inferred from homology"/>
<evidence type="ECO:0000313" key="13">
    <source>
        <dbReference type="EMBL" id="WEF32590.1"/>
    </source>
</evidence>
<keyword evidence="6 13" id="KW-0560">Oxidoreductase</keyword>
<evidence type="ECO:0000256" key="5">
    <source>
        <dbReference type="ARBA" id="ARBA00022989"/>
    </source>
</evidence>
<dbReference type="EC" id="1.14.19.-" evidence="13"/>
<evidence type="ECO:0000256" key="9">
    <source>
        <dbReference type="ARBA" id="ARBA00023136"/>
    </source>
</evidence>
<evidence type="ECO:0000256" key="3">
    <source>
        <dbReference type="ARBA" id="ARBA00022692"/>
    </source>
</evidence>
<evidence type="ECO:0000313" key="14">
    <source>
        <dbReference type="Proteomes" id="UP001216510"/>
    </source>
</evidence>
<organism evidence="13 14">
    <name type="scientific">Pseudoduganella chitinolytica</name>
    <dbReference type="NCBI Taxonomy" id="34070"/>
    <lineage>
        <taxon>Bacteria</taxon>
        <taxon>Pseudomonadati</taxon>
        <taxon>Pseudomonadota</taxon>
        <taxon>Betaproteobacteria</taxon>
        <taxon>Burkholderiales</taxon>
        <taxon>Oxalobacteraceae</taxon>
        <taxon>Telluria group</taxon>
        <taxon>Pseudoduganella</taxon>
    </lineage>
</organism>
<gene>
    <name evidence="13" type="ORF">PX653_24785</name>
</gene>
<keyword evidence="4" id="KW-0276">Fatty acid metabolism</keyword>
<evidence type="ECO:0000256" key="1">
    <source>
        <dbReference type="ARBA" id="ARBA00004141"/>
    </source>
</evidence>
<keyword evidence="7" id="KW-0408">Iron</keyword>
<feature type="transmembrane region" description="Helical" evidence="10">
    <location>
        <begin position="27"/>
        <end position="51"/>
    </location>
</feature>
<dbReference type="InterPro" id="IPR002560">
    <property type="entry name" value="Transposase_DDE"/>
</dbReference>
<feature type="transmembrane region" description="Helical" evidence="10">
    <location>
        <begin position="155"/>
        <end position="177"/>
    </location>
</feature>
<evidence type="ECO:0000256" key="10">
    <source>
        <dbReference type="SAM" id="Phobius"/>
    </source>
</evidence>
<feature type="domain" description="Transposase IS204/IS1001/IS1096/IS1165 DDE" evidence="12">
    <location>
        <begin position="292"/>
        <end position="404"/>
    </location>
</feature>
<evidence type="ECO:0000259" key="12">
    <source>
        <dbReference type="Pfam" id="PF01610"/>
    </source>
</evidence>
<comment type="subcellular location">
    <subcellularLocation>
        <location evidence="1">Membrane</location>
        <topology evidence="1">Multi-pass membrane protein</topology>
    </subcellularLocation>
</comment>
<keyword evidence="5 10" id="KW-1133">Transmembrane helix</keyword>
<name>A0ABY8B9V6_9BURK</name>
<dbReference type="EMBL" id="CP119083">
    <property type="protein sequence ID" value="WEF32590.1"/>
    <property type="molecule type" value="Genomic_DNA"/>
</dbReference>
<evidence type="ECO:0000259" key="11">
    <source>
        <dbReference type="Pfam" id="PF00487"/>
    </source>
</evidence>